<keyword evidence="5 7" id="KW-1133">Transmembrane helix</keyword>
<evidence type="ECO:0000256" key="7">
    <source>
        <dbReference type="SAM" id="Phobius"/>
    </source>
</evidence>
<keyword evidence="9" id="KW-1185">Reference proteome</keyword>
<evidence type="ECO:0000313" key="9">
    <source>
        <dbReference type="Proteomes" id="UP001161325"/>
    </source>
</evidence>
<accession>A0AA37V3I4</accession>
<comment type="similarity">
    <text evidence="2">Belongs to the DoxX family.</text>
</comment>
<dbReference type="AlphaFoldDB" id="A0AA37V3I4"/>
<evidence type="ECO:0000256" key="4">
    <source>
        <dbReference type="ARBA" id="ARBA00022692"/>
    </source>
</evidence>
<dbReference type="InterPro" id="IPR032808">
    <property type="entry name" value="DoxX"/>
</dbReference>
<feature type="transmembrane region" description="Helical" evidence="7">
    <location>
        <begin position="54"/>
        <end position="76"/>
    </location>
</feature>
<evidence type="ECO:0000313" key="8">
    <source>
        <dbReference type="EMBL" id="GLC26802.1"/>
    </source>
</evidence>
<dbReference type="PANTHER" id="PTHR33452:SF1">
    <property type="entry name" value="INNER MEMBRANE PROTEIN YPHA-RELATED"/>
    <property type="match status" value="1"/>
</dbReference>
<comment type="caution">
    <text evidence="8">The sequence shown here is derived from an EMBL/GenBank/DDBJ whole genome shotgun (WGS) entry which is preliminary data.</text>
</comment>
<feature type="transmembrane region" description="Helical" evidence="7">
    <location>
        <begin position="113"/>
        <end position="134"/>
    </location>
</feature>
<evidence type="ECO:0000256" key="3">
    <source>
        <dbReference type="ARBA" id="ARBA00022475"/>
    </source>
</evidence>
<dbReference type="EMBL" id="BRXS01000005">
    <property type="protein sequence ID" value="GLC26802.1"/>
    <property type="molecule type" value="Genomic_DNA"/>
</dbReference>
<dbReference type="Proteomes" id="UP001161325">
    <property type="component" value="Unassembled WGS sequence"/>
</dbReference>
<keyword evidence="6 7" id="KW-0472">Membrane</keyword>
<evidence type="ECO:0000256" key="6">
    <source>
        <dbReference type="ARBA" id="ARBA00023136"/>
    </source>
</evidence>
<keyword evidence="4 7" id="KW-0812">Transmembrane</keyword>
<dbReference type="InterPro" id="IPR051907">
    <property type="entry name" value="DoxX-like_oxidoreductase"/>
</dbReference>
<organism evidence="8 9">
    <name type="scientific">Roseisolibacter agri</name>
    <dbReference type="NCBI Taxonomy" id="2014610"/>
    <lineage>
        <taxon>Bacteria</taxon>
        <taxon>Pseudomonadati</taxon>
        <taxon>Gemmatimonadota</taxon>
        <taxon>Gemmatimonadia</taxon>
        <taxon>Gemmatimonadales</taxon>
        <taxon>Gemmatimonadaceae</taxon>
        <taxon>Roseisolibacter</taxon>
    </lineage>
</organism>
<comment type="subcellular location">
    <subcellularLocation>
        <location evidence="1">Cell membrane</location>
        <topology evidence="1">Multi-pass membrane protein</topology>
    </subcellularLocation>
</comment>
<evidence type="ECO:0000256" key="1">
    <source>
        <dbReference type="ARBA" id="ARBA00004651"/>
    </source>
</evidence>
<protein>
    <submittedName>
        <fullName evidence="8">Oxidoreductase</fullName>
    </submittedName>
</protein>
<dbReference type="PANTHER" id="PTHR33452">
    <property type="entry name" value="OXIDOREDUCTASE CATD-RELATED"/>
    <property type="match status" value="1"/>
</dbReference>
<sequence length="148" mass="15226">MATPVRVPQDTSRADLALLVLRVVIGGIVLAHGAQKAFVFGLRGVSGALAQMGAPLPALTGPLVTLTELLGGLALIVGLLTRLAAIGVSLDMLGAILIVHLPAGFFLPNGMEFVLALLGACVTLAIAGPGDYSLDWLLAERRRNAALR</sequence>
<dbReference type="RefSeq" id="WP_284351256.1">
    <property type="nucleotide sequence ID" value="NZ_BRXS01000005.1"/>
</dbReference>
<evidence type="ECO:0000256" key="2">
    <source>
        <dbReference type="ARBA" id="ARBA00006679"/>
    </source>
</evidence>
<reference evidence="8" key="1">
    <citation type="submission" date="2022-08" db="EMBL/GenBank/DDBJ databases">
        <title>Draft genome sequencing of Roseisolibacter agri AW1220.</title>
        <authorList>
            <person name="Tobiishi Y."/>
            <person name="Tonouchi A."/>
        </authorList>
    </citation>
    <scope>NUCLEOTIDE SEQUENCE</scope>
    <source>
        <strain evidence="8">AW1220</strain>
    </source>
</reference>
<dbReference type="Pfam" id="PF07681">
    <property type="entry name" value="DoxX"/>
    <property type="match status" value="1"/>
</dbReference>
<proteinExistence type="inferred from homology"/>
<feature type="transmembrane region" description="Helical" evidence="7">
    <location>
        <begin position="16"/>
        <end position="34"/>
    </location>
</feature>
<dbReference type="GO" id="GO:0005886">
    <property type="term" value="C:plasma membrane"/>
    <property type="evidence" value="ECO:0007669"/>
    <property type="project" value="UniProtKB-SubCell"/>
</dbReference>
<keyword evidence="3" id="KW-1003">Cell membrane</keyword>
<name>A0AA37V3I4_9BACT</name>
<feature type="transmembrane region" description="Helical" evidence="7">
    <location>
        <begin position="83"/>
        <end position="107"/>
    </location>
</feature>
<gene>
    <name evidence="8" type="ORF">rosag_33150</name>
</gene>
<evidence type="ECO:0000256" key="5">
    <source>
        <dbReference type="ARBA" id="ARBA00022989"/>
    </source>
</evidence>